<protein>
    <submittedName>
        <fullName evidence="4">Uncharacterized protein LOC106167718</fullName>
    </submittedName>
</protein>
<feature type="signal peptide" evidence="1">
    <location>
        <begin position="1"/>
        <end position="20"/>
    </location>
</feature>
<dbReference type="Pfam" id="PF05270">
    <property type="entry name" value="AbfB"/>
    <property type="match status" value="1"/>
</dbReference>
<name>A0A1S3IVN3_LINAN</name>
<gene>
    <name evidence="4" type="primary">LOC106167718</name>
</gene>
<evidence type="ECO:0000259" key="2">
    <source>
        <dbReference type="Pfam" id="PF05270"/>
    </source>
</evidence>
<dbReference type="InParanoid" id="A0A1S3IVN3"/>
<dbReference type="OrthoDB" id="157622at2759"/>
<dbReference type="Proteomes" id="UP000085678">
    <property type="component" value="Unplaced"/>
</dbReference>
<accession>A0A1S3IVN3</accession>
<dbReference type="InterPro" id="IPR007934">
    <property type="entry name" value="AbfB_ABD"/>
</dbReference>
<dbReference type="GO" id="GO:0046556">
    <property type="term" value="F:alpha-L-arabinofuranosidase activity"/>
    <property type="evidence" value="ECO:0007669"/>
    <property type="project" value="InterPro"/>
</dbReference>
<organism evidence="3 4">
    <name type="scientific">Lingula anatina</name>
    <name type="common">Brachiopod</name>
    <name type="synonym">Lingula unguis</name>
    <dbReference type="NCBI Taxonomy" id="7574"/>
    <lineage>
        <taxon>Eukaryota</taxon>
        <taxon>Metazoa</taxon>
        <taxon>Spiralia</taxon>
        <taxon>Lophotrochozoa</taxon>
        <taxon>Brachiopoda</taxon>
        <taxon>Linguliformea</taxon>
        <taxon>Lingulata</taxon>
        <taxon>Lingulida</taxon>
        <taxon>Linguloidea</taxon>
        <taxon>Lingulidae</taxon>
        <taxon>Lingula</taxon>
    </lineage>
</organism>
<dbReference type="GeneID" id="106167718"/>
<proteinExistence type="predicted"/>
<evidence type="ECO:0000256" key="1">
    <source>
        <dbReference type="SAM" id="SignalP"/>
    </source>
</evidence>
<feature type="chain" id="PRO_5010324444" evidence="1">
    <location>
        <begin position="21"/>
        <end position="200"/>
    </location>
</feature>
<keyword evidence="1" id="KW-0732">Signal</keyword>
<keyword evidence="3" id="KW-1185">Reference proteome</keyword>
<evidence type="ECO:0000313" key="3">
    <source>
        <dbReference type="Proteomes" id="UP000085678"/>
    </source>
</evidence>
<dbReference type="InterPro" id="IPR036195">
    <property type="entry name" value="AbfB_ABD_sf"/>
</dbReference>
<reference evidence="4" key="1">
    <citation type="submission" date="2025-08" db="UniProtKB">
        <authorList>
            <consortium name="RefSeq"/>
        </authorList>
    </citation>
    <scope>IDENTIFICATION</scope>
    <source>
        <tissue evidence="4">Gonads</tissue>
    </source>
</reference>
<dbReference type="CDD" id="cd23265">
    <property type="entry name" value="beta-trefoil_ABD_ABFB-like"/>
    <property type="match status" value="1"/>
</dbReference>
<feature type="domain" description="Alpha-L-arabinofuranosidase B arabinose-binding" evidence="2">
    <location>
        <begin position="57"/>
        <end position="160"/>
    </location>
</feature>
<dbReference type="KEGG" id="lak:106167718"/>
<dbReference type="GO" id="GO:0046373">
    <property type="term" value="P:L-arabinose metabolic process"/>
    <property type="evidence" value="ECO:0007669"/>
    <property type="project" value="InterPro"/>
</dbReference>
<evidence type="ECO:0000313" key="4">
    <source>
        <dbReference type="RefSeq" id="XP_013402026.1"/>
    </source>
</evidence>
<dbReference type="SUPFAM" id="SSF110221">
    <property type="entry name" value="AbfB domain"/>
    <property type="match status" value="2"/>
</dbReference>
<dbReference type="RefSeq" id="XP_013402026.1">
    <property type="nucleotide sequence ID" value="XM_013546572.2"/>
</dbReference>
<sequence length="200" mass="22771">MFSLCIAAVAVLVSLNLVHAQETGTFVRLRSQNEPDYTWGLHSNGDAYIMKGFSGNFFRIVPGLSGQPDTVSFNSVDYPSSYLRHHGFLVSLESSKNPRNGHMFVKDATFYPRPDKFLQGYTAYESVNYPGHFIRHAGHRLEIRRYDGSLLFKRDASFKVEPIELLEKCDSLIPTRHMARAETFGARPNKIPYSVKLFME</sequence>
<dbReference type="Gene3D" id="2.80.10.50">
    <property type="match status" value="1"/>
</dbReference>
<dbReference type="AlphaFoldDB" id="A0A1S3IVN3"/>